<comment type="similarity">
    <text evidence="1">Belongs to the 'phage' integrase family.</text>
</comment>
<dbReference type="GO" id="GO:0003677">
    <property type="term" value="F:DNA binding"/>
    <property type="evidence" value="ECO:0007669"/>
    <property type="project" value="UniProtKB-KW"/>
</dbReference>
<dbReference type="GO" id="GO:0015074">
    <property type="term" value="P:DNA integration"/>
    <property type="evidence" value="ECO:0007669"/>
    <property type="project" value="InterPro"/>
</dbReference>
<name>A0A0A2FHY7_9PORP</name>
<dbReference type="InterPro" id="IPR011010">
    <property type="entry name" value="DNA_brk_join_enz"/>
</dbReference>
<dbReference type="InterPro" id="IPR002104">
    <property type="entry name" value="Integrase_catalytic"/>
</dbReference>
<dbReference type="RefSeq" id="WP_036850689.1">
    <property type="nucleotide sequence ID" value="NZ_JRAK01000053.1"/>
</dbReference>
<dbReference type="GO" id="GO:0006310">
    <property type="term" value="P:DNA recombination"/>
    <property type="evidence" value="ECO:0007669"/>
    <property type="project" value="UniProtKB-KW"/>
</dbReference>
<comment type="caution">
    <text evidence="5">The sequence shown here is derived from an EMBL/GenBank/DDBJ whole genome shotgun (WGS) entry which is preliminary data.</text>
</comment>
<evidence type="ECO:0000256" key="1">
    <source>
        <dbReference type="ARBA" id="ARBA00008857"/>
    </source>
</evidence>
<keyword evidence="6" id="KW-1185">Reference proteome</keyword>
<evidence type="ECO:0000259" key="4">
    <source>
        <dbReference type="PROSITE" id="PS51898"/>
    </source>
</evidence>
<dbReference type="Pfam" id="PF00589">
    <property type="entry name" value="Phage_integrase"/>
    <property type="match status" value="1"/>
</dbReference>
<sequence>MKSQFRSVFYLRSNYINKEGKTPILIRIYLNKERLSLGSTGLSVNAQLWDSEKEKVKGHSAEALEVNRKIEEIRADILTIYKRLEVTVDDLTPERIKSEYCGQTDTLNSIMELFDKHNEDVRAQVGINKTAATLQKYENSKRHFTRFLKAKYNRTDLKFSELTPLVIHNFEIYLLTVAHCCPNTATKILKLFKTITLYGRRHGFLSHDPFVNKRFHTQDSSRGFLTDEEIQRIIGKEISIPRLDLVRDIFIFSCFSGLAYIDVSNLTEDNIVELDGREWIMTRRQKTRVATNIILLDIPKRIIEKYAPVRKNGHLLPILSNQKMNAYLKEIADLCNIRKPLSFHMARHTFATMSLSKGVPIESVSKMLGHTNIKTTQIYARITNKKIEQDMLKLSDKLDIFRSPVSQAKQ</sequence>
<evidence type="ECO:0000256" key="3">
    <source>
        <dbReference type="ARBA" id="ARBA00023172"/>
    </source>
</evidence>
<keyword evidence="3" id="KW-0233">DNA recombination</keyword>
<keyword evidence="2" id="KW-0238">DNA-binding</keyword>
<dbReference type="Pfam" id="PF13102">
    <property type="entry name" value="Phage_int_SAM_5"/>
    <property type="match status" value="1"/>
</dbReference>
<dbReference type="PANTHER" id="PTHR30349:SF64">
    <property type="entry name" value="PROPHAGE INTEGRASE INTD-RELATED"/>
    <property type="match status" value="1"/>
</dbReference>
<gene>
    <name evidence="5" type="ORF">HR15_03185</name>
</gene>
<reference evidence="5 6" key="1">
    <citation type="submission" date="2014-08" db="EMBL/GenBank/DDBJ databases">
        <title>Porphyromonas gulae strain:COT-052_OH3439 Genome sequencing.</title>
        <authorList>
            <person name="Wallis C."/>
            <person name="Deusch O."/>
            <person name="O'Flynn C."/>
            <person name="Davis I."/>
            <person name="Jospin G."/>
            <person name="Darling A.E."/>
            <person name="Coil D.A."/>
            <person name="Alexiev A."/>
            <person name="Horsfall A."/>
            <person name="Kirkwood N."/>
            <person name="Harris S."/>
            <person name="Eisen J.A."/>
        </authorList>
    </citation>
    <scope>NUCLEOTIDE SEQUENCE [LARGE SCALE GENOMIC DNA]</scope>
    <source>
        <strain evidence="6">COT-052 OH3439</strain>
    </source>
</reference>
<dbReference type="InterPro" id="IPR025269">
    <property type="entry name" value="SAM-like_dom"/>
</dbReference>
<dbReference type="InterPro" id="IPR013762">
    <property type="entry name" value="Integrase-like_cat_sf"/>
</dbReference>
<organism evidence="5 6">
    <name type="scientific">Porphyromonas gulae</name>
    <dbReference type="NCBI Taxonomy" id="111105"/>
    <lineage>
        <taxon>Bacteria</taxon>
        <taxon>Pseudomonadati</taxon>
        <taxon>Bacteroidota</taxon>
        <taxon>Bacteroidia</taxon>
        <taxon>Bacteroidales</taxon>
        <taxon>Porphyromonadaceae</taxon>
        <taxon>Porphyromonas</taxon>
    </lineage>
</organism>
<dbReference type="PANTHER" id="PTHR30349">
    <property type="entry name" value="PHAGE INTEGRASE-RELATED"/>
    <property type="match status" value="1"/>
</dbReference>
<dbReference type="Proteomes" id="UP000030146">
    <property type="component" value="Unassembled WGS sequence"/>
</dbReference>
<dbReference type="CDD" id="cd01185">
    <property type="entry name" value="INTN1_C_like"/>
    <property type="match status" value="1"/>
</dbReference>
<dbReference type="EMBL" id="JRAK01000053">
    <property type="protein sequence ID" value="KGN90691.1"/>
    <property type="molecule type" value="Genomic_DNA"/>
</dbReference>
<dbReference type="Gene3D" id="1.10.443.10">
    <property type="entry name" value="Intergrase catalytic core"/>
    <property type="match status" value="1"/>
</dbReference>
<dbReference type="Pfam" id="PF17293">
    <property type="entry name" value="Arm-DNA-bind_5"/>
    <property type="match status" value="1"/>
</dbReference>
<dbReference type="InterPro" id="IPR035386">
    <property type="entry name" value="Arm-DNA-bind_5"/>
</dbReference>
<dbReference type="AlphaFoldDB" id="A0A0A2FHY7"/>
<evidence type="ECO:0000313" key="5">
    <source>
        <dbReference type="EMBL" id="KGN90691.1"/>
    </source>
</evidence>
<proteinExistence type="inferred from homology"/>
<dbReference type="PROSITE" id="PS51898">
    <property type="entry name" value="TYR_RECOMBINASE"/>
    <property type="match status" value="1"/>
</dbReference>
<feature type="domain" description="Tyr recombinase" evidence="4">
    <location>
        <begin position="220"/>
        <end position="392"/>
    </location>
</feature>
<dbReference type="InterPro" id="IPR010998">
    <property type="entry name" value="Integrase_recombinase_N"/>
</dbReference>
<evidence type="ECO:0000256" key="2">
    <source>
        <dbReference type="ARBA" id="ARBA00023125"/>
    </source>
</evidence>
<accession>A0A0A2FHY7</accession>
<dbReference type="Gene3D" id="1.10.150.130">
    <property type="match status" value="1"/>
</dbReference>
<protein>
    <submittedName>
        <fullName evidence="5">Recombinase</fullName>
    </submittedName>
</protein>
<dbReference type="InterPro" id="IPR050090">
    <property type="entry name" value="Tyrosine_recombinase_XerCD"/>
</dbReference>
<dbReference type="SUPFAM" id="SSF56349">
    <property type="entry name" value="DNA breaking-rejoining enzymes"/>
    <property type="match status" value="1"/>
</dbReference>
<evidence type="ECO:0000313" key="6">
    <source>
        <dbReference type="Proteomes" id="UP000030146"/>
    </source>
</evidence>